<keyword evidence="7" id="KW-1185">Reference proteome</keyword>
<sequence length="695" mass="77256">MLPWLQSMVQPCLTCEPCRADGRDRRRDEEELTKLRRRKRKPFVPRLPENARHQVELVFSPLAGMQGLLGYHSSVLIDGEEYYFTPSGIRCYPKLSSHKRTSDVERIHVGESQLGGTILLDVLSKHFQPRTYDLLRKNCNNFTARWLGDSDEAERFDAAWQGWQRALRKAQAQPDEPPPELPMGKKGQIPAVCLPCELPVPPGLFEVPWYYDERWHQRSSSAKLISSAAFLAASCLWHCMPRLRRYREIHPSERPKFAAALGRIVGRLLPQHGVLCVEKPYLDGFVEGLAETVKADFILLAVNGGDAPLTLPQQQHIAALPGLQACFAMNLHCSCDARFAPLPIGLPQHADGLHRGNLRAAGEAEAAIARCISGAAPWHLRDGRLLVTPMQASRLRSRYVERLTQPEFAALVRVVKTRLSFEAFLQLLAEHRAVLSPPGRGHDCYRTWQALAVGTAPLVVEDPLFDQRLYSSAGLQTIPAPEQLTPESLSLLLQQLSPPAAQRVQMEPLRVIGALVVLAGALAGAKMESEGRVTIMAALCIEPASSSKLKRLAAERIVQGERPPRNPAPSGHDKPVEPKVQDHITSSSFDTVFILLRKLRRVCGSFAKRWEQKRPFDCGLWLLTGQRLESRLRSVESLGLAAEAVKLVQILTGGRYAPNEKAASYDHEATVAALTEIRQLLSKELGKHIPPGSLL</sequence>
<accession>A0AA36JEE8</accession>
<dbReference type="GO" id="GO:0008233">
    <property type="term" value="F:peptidase activity"/>
    <property type="evidence" value="ECO:0007669"/>
    <property type="project" value="UniProtKB-KW"/>
</dbReference>
<keyword evidence="2" id="KW-0645">Protease</keyword>
<dbReference type="Gene3D" id="3.90.1720.30">
    <property type="entry name" value="PPPDE domains"/>
    <property type="match status" value="1"/>
</dbReference>
<dbReference type="GO" id="GO:0006508">
    <property type="term" value="P:proteolysis"/>
    <property type="evidence" value="ECO:0007669"/>
    <property type="project" value="UniProtKB-KW"/>
</dbReference>
<dbReference type="InterPro" id="IPR042266">
    <property type="entry name" value="PPPDE_sf"/>
</dbReference>
<protein>
    <recommendedName>
        <fullName evidence="5">PPPDE domain-containing protein</fullName>
    </recommendedName>
</protein>
<gene>
    <name evidence="6" type="ORF">EVOR1521_LOCUS26218</name>
</gene>
<dbReference type="InterPro" id="IPR008580">
    <property type="entry name" value="PPPDE_dom"/>
</dbReference>
<evidence type="ECO:0000256" key="4">
    <source>
        <dbReference type="SAM" id="MobiDB-lite"/>
    </source>
</evidence>
<dbReference type="PROSITE" id="PS51858">
    <property type="entry name" value="PPPDE"/>
    <property type="match status" value="1"/>
</dbReference>
<name>A0AA36JEE8_9DINO</name>
<comment type="caution">
    <text evidence="6">The sequence shown here is derived from an EMBL/GenBank/DDBJ whole genome shotgun (WGS) entry which is preliminary data.</text>
</comment>
<evidence type="ECO:0000259" key="5">
    <source>
        <dbReference type="PROSITE" id="PS51858"/>
    </source>
</evidence>
<organism evidence="6 7">
    <name type="scientific">Effrenium voratum</name>
    <dbReference type="NCBI Taxonomy" id="2562239"/>
    <lineage>
        <taxon>Eukaryota</taxon>
        <taxon>Sar</taxon>
        <taxon>Alveolata</taxon>
        <taxon>Dinophyceae</taxon>
        <taxon>Suessiales</taxon>
        <taxon>Symbiodiniaceae</taxon>
        <taxon>Effrenium</taxon>
    </lineage>
</organism>
<feature type="region of interest" description="Disordered" evidence="4">
    <location>
        <begin position="557"/>
        <end position="579"/>
    </location>
</feature>
<evidence type="ECO:0000256" key="2">
    <source>
        <dbReference type="ARBA" id="ARBA00022670"/>
    </source>
</evidence>
<dbReference type="EMBL" id="CAUJNA010003502">
    <property type="protein sequence ID" value="CAJ1403569.1"/>
    <property type="molecule type" value="Genomic_DNA"/>
</dbReference>
<dbReference type="Proteomes" id="UP001178507">
    <property type="component" value="Unassembled WGS sequence"/>
</dbReference>
<dbReference type="SMART" id="SM01179">
    <property type="entry name" value="DUF862"/>
    <property type="match status" value="1"/>
</dbReference>
<feature type="domain" description="PPPDE" evidence="5">
    <location>
        <begin position="53"/>
        <end position="177"/>
    </location>
</feature>
<evidence type="ECO:0000256" key="3">
    <source>
        <dbReference type="ARBA" id="ARBA00022801"/>
    </source>
</evidence>
<dbReference type="Pfam" id="PF05903">
    <property type="entry name" value="Peptidase_C97"/>
    <property type="match status" value="1"/>
</dbReference>
<evidence type="ECO:0000313" key="7">
    <source>
        <dbReference type="Proteomes" id="UP001178507"/>
    </source>
</evidence>
<proteinExistence type="inferred from homology"/>
<evidence type="ECO:0000313" key="6">
    <source>
        <dbReference type="EMBL" id="CAJ1403569.1"/>
    </source>
</evidence>
<comment type="similarity">
    <text evidence="1">Belongs to the DeSI family.</text>
</comment>
<reference evidence="6" key="1">
    <citation type="submission" date="2023-08" db="EMBL/GenBank/DDBJ databases">
        <authorList>
            <person name="Chen Y."/>
            <person name="Shah S."/>
            <person name="Dougan E. K."/>
            <person name="Thang M."/>
            <person name="Chan C."/>
        </authorList>
    </citation>
    <scope>NUCLEOTIDE SEQUENCE</scope>
</reference>
<keyword evidence="3" id="KW-0378">Hydrolase</keyword>
<dbReference type="AlphaFoldDB" id="A0AA36JEE8"/>
<evidence type="ECO:0000256" key="1">
    <source>
        <dbReference type="ARBA" id="ARBA00008140"/>
    </source>
</evidence>